<evidence type="ECO:0000256" key="1">
    <source>
        <dbReference type="SAM" id="Phobius"/>
    </source>
</evidence>
<reference evidence="3 4" key="1">
    <citation type="submission" date="2023-07" db="EMBL/GenBank/DDBJ databases">
        <title>Sequencing the genomes of 1000 actinobacteria strains.</title>
        <authorList>
            <person name="Klenk H.-P."/>
        </authorList>
    </citation>
    <scope>NUCLEOTIDE SEQUENCE [LARGE SCALE GENOMIC DNA]</scope>
    <source>
        <strain evidence="3 4">DSM 15539</strain>
    </source>
</reference>
<comment type="caution">
    <text evidence="3">The sequence shown here is derived from an EMBL/GenBank/DDBJ whole genome shotgun (WGS) entry which is preliminary data.</text>
</comment>
<gene>
    <name evidence="3" type="ORF">J2S36_000031</name>
</gene>
<feature type="transmembrane region" description="Helical" evidence="1">
    <location>
        <begin position="12"/>
        <end position="37"/>
    </location>
</feature>
<keyword evidence="1" id="KW-0812">Transmembrane</keyword>
<evidence type="ECO:0000313" key="4">
    <source>
        <dbReference type="Proteomes" id="UP001266099"/>
    </source>
</evidence>
<keyword evidence="1" id="KW-1133">Transmembrane helix</keyword>
<accession>A0ABU1SZL0</accession>
<keyword evidence="1" id="KW-0472">Membrane</keyword>
<dbReference type="EMBL" id="JAVDUJ010000001">
    <property type="protein sequence ID" value="MDR6938488.1"/>
    <property type="molecule type" value="Genomic_DNA"/>
</dbReference>
<dbReference type="InterPro" id="IPR058598">
    <property type="entry name" value="Gly_zipper-like_dom"/>
</dbReference>
<dbReference type="RefSeq" id="WP_309954369.1">
    <property type="nucleotide sequence ID" value="NZ_JAVDUJ010000001.1"/>
</dbReference>
<sequence>MGIGIGLIMGTAIGVLLDNIALCVGIGFLIGLIYEIIFNKDEDDEK</sequence>
<organism evidence="3 4">
    <name type="scientific">Arcanobacterium hippocoleae</name>
    <dbReference type="NCBI Taxonomy" id="149017"/>
    <lineage>
        <taxon>Bacteria</taxon>
        <taxon>Bacillati</taxon>
        <taxon>Actinomycetota</taxon>
        <taxon>Actinomycetes</taxon>
        <taxon>Actinomycetales</taxon>
        <taxon>Actinomycetaceae</taxon>
        <taxon>Arcanobacterium</taxon>
    </lineage>
</organism>
<dbReference type="Proteomes" id="UP001266099">
    <property type="component" value="Unassembled WGS sequence"/>
</dbReference>
<evidence type="ECO:0000313" key="3">
    <source>
        <dbReference type="EMBL" id="MDR6938488.1"/>
    </source>
</evidence>
<dbReference type="Pfam" id="PF26273">
    <property type="entry name" value="Gly_zipper"/>
    <property type="match status" value="1"/>
</dbReference>
<evidence type="ECO:0000259" key="2">
    <source>
        <dbReference type="Pfam" id="PF26273"/>
    </source>
</evidence>
<protein>
    <recommendedName>
        <fullName evidence="2">Glycine zipper-like domain-containing protein</fullName>
    </recommendedName>
</protein>
<keyword evidence="4" id="KW-1185">Reference proteome</keyword>
<feature type="domain" description="Glycine zipper-like" evidence="2">
    <location>
        <begin position="1"/>
        <end position="40"/>
    </location>
</feature>
<name>A0ABU1SZL0_9ACTO</name>
<proteinExistence type="predicted"/>